<dbReference type="EMBL" id="CAADFJ010000266">
    <property type="protein sequence ID" value="VFK05387.1"/>
    <property type="molecule type" value="Genomic_DNA"/>
</dbReference>
<name>A0A450V901_9GAMM</name>
<gene>
    <name evidence="2" type="ORF">BECKH772A_GA0070896_102632</name>
    <name evidence="1" type="ORF">BECKH772B_GA0070898_102212</name>
    <name evidence="3" type="ORF">BECKH772C_GA0070978_102662</name>
</gene>
<dbReference type="EMBL" id="CAADFG010000263">
    <property type="protein sequence ID" value="VFK02276.1"/>
    <property type="molecule type" value="Genomic_DNA"/>
</dbReference>
<evidence type="ECO:0000313" key="2">
    <source>
        <dbReference type="EMBL" id="VFK02276.1"/>
    </source>
</evidence>
<reference evidence="1" key="1">
    <citation type="submission" date="2019-02" db="EMBL/GenBank/DDBJ databases">
        <authorList>
            <person name="Gruber-Vodicka R. H."/>
            <person name="Seah K. B. B."/>
        </authorList>
    </citation>
    <scope>NUCLEOTIDE SEQUENCE</scope>
    <source>
        <strain evidence="3">BECK_SA2B12</strain>
        <strain evidence="2">BECK_SA2B15</strain>
        <strain evidence="1">BECK_SA2B20</strain>
    </source>
</reference>
<organism evidence="1">
    <name type="scientific">Candidatus Kentrum eta</name>
    <dbReference type="NCBI Taxonomy" id="2126337"/>
    <lineage>
        <taxon>Bacteria</taxon>
        <taxon>Pseudomonadati</taxon>
        <taxon>Pseudomonadota</taxon>
        <taxon>Gammaproteobacteria</taxon>
        <taxon>Candidatus Kentrum</taxon>
    </lineage>
</organism>
<evidence type="ECO:0000313" key="1">
    <source>
        <dbReference type="EMBL" id="VFK01187.1"/>
    </source>
</evidence>
<accession>A0A450V901</accession>
<sequence length="274" mass="29269">MSSLGANAGRNLFLLFPTKEGGVACTSNPANHPIHLGLPDADWFSTTGGIPEIAAMIPFPRLCGSGQIPGQRLGIRGNLQRQFPYRCDHHHLRRVGPCGLLFAERPGSLDYRGGGALISGLNLARRAPQLLILPDILMLWVFALLSLPLVESGLRYTVHGAPVGSVIMEGMAPASATRAWVIGEGGPRAVQTGPGLVLPSDTRILVEDRYVLSPPAPYVQSVGRLFNHACSNGRCEREIHVYKDGKAALCGGDGRFYAAYPDAAPYVAAERCPP</sequence>
<proteinExistence type="predicted"/>
<dbReference type="EMBL" id="CAADFI010000221">
    <property type="protein sequence ID" value="VFK01187.1"/>
    <property type="molecule type" value="Genomic_DNA"/>
</dbReference>
<protein>
    <submittedName>
        <fullName evidence="1">Uncharacterized protein</fullName>
    </submittedName>
</protein>
<dbReference type="AlphaFoldDB" id="A0A450V901"/>
<evidence type="ECO:0000313" key="3">
    <source>
        <dbReference type="EMBL" id="VFK05387.1"/>
    </source>
</evidence>